<dbReference type="EMBL" id="RJSG01000002">
    <property type="protein sequence ID" value="RNL79153.1"/>
    <property type="molecule type" value="Genomic_DNA"/>
</dbReference>
<dbReference type="InterPro" id="IPR013783">
    <property type="entry name" value="Ig-like_fold"/>
</dbReference>
<dbReference type="AlphaFoldDB" id="A0A3N0DUR9"/>
<dbReference type="Proteomes" id="UP000277094">
    <property type="component" value="Unassembled WGS sequence"/>
</dbReference>
<feature type="chain" id="PRO_5017954182" evidence="2">
    <location>
        <begin position="28"/>
        <end position="760"/>
    </location>
</feature>
<feature type="region of interest" description="Disordered" evidence="1">
    <location>
        <begin position="240"/>
        <end position="265"/>
    </location>
</feature>
<dbReference type="RefSeq" id="WP_123233655.1">
    <property type="nucleotide sequence ID" value="NZ_RJSG01000002.1"/>
</dbReference>
<dbReference type="GO" id="GO:0005975">
    <property type="term" value="P:carbohydrate metabolic process"/>
    <property type="evidence" value="ECO:0007669"/>
    <property type="project" value="UniProtKB-ARBA"/>
</dbReference>
<evidence type="ECO:0000256" key="2">
    <source>
        <dbReference type="SAM" id="SignalP"/>
    </source>
</evidence>
<sequence>MRKTLGLALAGALAASFATVVATTAPAAADVVVPATFGYTGGEQVWNVPANVTAVHITAVGARGGDGGASGNTGGQGTVVNADLPIPAGVTKLYVHVGQDGSTGSTDGTYNGGSGGGGGAGPFGGSGGGGTDVRTCPEGAPCDTLGSRLVVAGGGGGGGGRCVAIGCAHANNGGDATDTAGGNGGIALSGGPGFAGGVFAGGIGGVVVLPAGGGGGGGGGGWYGGGGGAGGDGIGSPIFATGGGNGGRGSDHVTPTATSASSELTDQPAQVTISYIVRSTTITYTGPAGGDMNTSVPVSAKLTSALGPINGATLNFSLDGGGSCSGVTNAAGVASCTLTPAGPAGAHTISISYGGLTNAFLPTAASAPFQELKRPTTMTYTGATTSPFHHAATVSGVLTTTDDHQPVPGATVSFTLNGSETCSATTDSAGAASCSLTPNEPQGTYAIVAAYGGDASHLPSMKSTPFKVTVEPTVLTYVGPATVANDEPATLSAKLTEDIGPPVVGRNVTIKLGSGLTAQSCTGPTNTSGIASCTIPSVHQPLNAAATLPVGLTFAGDNFYMKSTGSSTIGLQYMTGRAFAVQASVIIPGLQLTIKPTPDTGNVRTAVPFTKAPACVLAVNGKIGVKTLCAKVVAGTAPGRITSTSSIAGVTVSLPNLPVIAIGAVNASSATSCAGSVGQTTVASVTIGGTAYNVALHPEPNFTIPIPGTAAKLVLNEQSAAAGDHGMTVTAVDLVLPGPGTSGIHVALATATSAIHNCTS</sequence>
<evidence type="ECO:0000313" key="4">
    <source>
        <dbReference type="Proteomes" id="UP000277094"/>
    </source>
</evidence>
<feature type="compositionally biased region" description="Gly residues" evidence="1">
    <location>
        <begin position="110"/>
        <end position="131"/>
    </location>
</feature>
<proteinExistence type="predicted"/>
<comment type="caution">
    <text evidence="3">The sequence shown here is derived from an EMBL/GenBank/DDBJ whole genome shotgun (WGS) entry which is preliminary data.</text>
</comment>
<keyword evidence="4" id="KW-1185">Reference proteome</keyword>
<accession>A0A3N0DUR9</accession>
<reference evidence="3 4" key="1">
    <citation type="submission" date="2018-11" db="EMBL/GenBank/DDBJ databases">
        <authorList>
            <person name="Li F."/>
        </authorList>
    </citation>
    <scope>NUCLEOTIDE SEQUENCE [LARGE SCALE GENOMIC DNA]</scope>
    <source>
        <strain evidence="3 4">KIS18-7</strain>
    </source>
</reference>
<evidence type="ECO:0000313" key="3">
    <source>
        <dbReference type="EMBL" id="RNL79153.1"/>
    </source>
</evidence>
<keyword evidence="2" id="KW-0732">Signal</keyword>
<organism evidence="3 4">
    <name type="scientific">Nocardioides marmorisolisilvae</name>
    <dbReference type="NCBI Taxonomy" id="1542737"/>
    <lineage>
        <taxon>Bacteria</taxon>
        <taxon>Bacillati</taxon>
        <taxon>Actinomycetota</taxon>
        <taxon>Actinomycetes</taxon>
        <taxon>Propionibacteriales</taxon>
        <taxon>Nocardioidaceae</taxon>
        <taxon>Nocardioides</taxon>
    </lineage>
</organism>
<dbReference type="InterPro" id="IPR008964">
    <property type="entry name" value="Invasin/intimin_cell_adhesion"/>
</dbReference>
<feature type="region of interest" description="Disordered" evidence="1">
    <location>
        <begin position="104"/>
        <end position="131"/>
    </location>
</feature>
<dbReference type="Gene3D" id="2.60.40.10">
    <property type="entry name" value="Immunoglobulins"/>
    <property type="match status" value="2"/>
</dbReference>
<evidence type="ECO:0000256" key="1">
    <source>
        <dbReference type="SAM" id="MobiDB-lite"/>
    </source>
</evidence>
<protein>
    <submittedName>
        <fullName evidence="3">Ig-like domain repeat protein</fullName>
    </submittedName>
</protein>
<feature type="compositionally biased region" description="Polar residues" evidence="1">
    <location>
        <begin position="253"/>
        <end position="265"/>
    </location>
</feature>
<feature type="signal peptide" evidence="2">
    <location>
        <begin position="1"/>
        <end position="27"/>
    </location>
</feature>
<dbReference type="SUPFAM" id="SSF49373">
    <property type="entry name" value="Invasin/intimin cell-adhesion fragments"/>
    <property type="match status" value="2"/>
</dbReference>
<name>A0A3N0DUR9_9ACTN</name>
<gene>
    <name evidence="3" type="ORF">EFL95_08965</name>
</gene>
<dbReference type="OrthoDB" id="41724at2"/>